<dbReference type="PANTHER" id="PTHR11699">
    <property type="entry name" value="ALDEHYDE DEHYDROGENASE-RELATED"/>
    <property type="match status" value="1"/>
</dbReference>
<dbReference type="EMBL" id="CP092863">
    <property type="protein sequence ID" value="UYV60899.1"/>
    <property type="molecule type" value="Genomic_DNA"/>
</dbReference>
<keyword evidence="1 3" id="KW-0560">Oxidoreductase</keyword>
<accession>A0ABY6JWA7</accession>
<evidence type="ECO:0000313" key="7">
    <source>
        <dbReference type="Proteomes" id="UP001235939"/>
    </source>
</evidence>
<dbReference type="Gene3D" id="3.40.309.10">
    <property type="entry name" value="Aldehyde Dehydrogenase, Chain A, domain 2"/>
    <property type="match status" value="1"/>
</dbReference>
<evidence type="ECO:0000256" key="2">
    <source>
        <dbReference type="PROSITE-ProRule" id="PRU10007"/>
    </source>
</evidence>
<dbReference type="PROSITE" id="PS00070">
    <property type="entry name" value="ALDEHYDE_DEHYDR_CYS"/>
    <property type="match status" value="1"/>
</dbReference>
<dbReference type="SUPFAM" id="SSF53720">
    <property type="entry name" value="ALDH-like"/>
    <property type="match status" value="1"/>
</dbReference>
<feature type="active site" evidence="2">
    <location>
        <position position="108"/>
    </location>
</feature>
<keyword evidence="7" id="KW-1185">Reference proteome</keyword>
<keyword evidence="4" id="KW-0732">Signal</keyword>
<dbReference type="Proteomes" id="UP001235939">
    <property type="component" value="Chromosome 01"/>
</dbReference>
<dbReference type="PROSITE" id="PS00687">
    <property type="entry name" value="ALDEHYDE_DEHYDR_GLU"/>
    <property type="match status" value="1"/>
</dbReference>
<proteinExistence type="inferred from homology"/>
<evidence type="ECO:0000256" key="4">
    <source>
        <dbReference type="SAM" id="SignalP"/>
    </source>
</evidence>
<organism evidence="6 7">
    <name type="scientific">Cordylochernes scorpioides</name>
    <dbReference type="NCBI Taxonomy" id="51811"/>
    <lineage>
        <taxon>Eukaryota</taxon>
        <taxon>Metazoa</taxon>
        <taxon>Ecdysozoa</taxon>
        <taxon>Arthropoda</taxon>
        <taxon>Chelicerata</taxon>
        <taxon>Arachnida</taxon>
        <taxon>Pseudoscorpiones</taxon>
        <taxon>Cheliferoidea</taxon>
        <taxon>Chernetidae</taxon>
        <taxon>Cordylochernes</taxon>
    </lineage>
</organism>
<protein>
    <submittedName>
        <fullName evidence="6">ALDH1A2</fullName>
    </submittedName>
</protein>
<gene>
    <name evidence="6" type="ORF">LAZ67_1002724</name>
</gene>
<reference evidence="6 7" key="1">
    <citation type="submission" date="2022-01" db="EMBL/GenBank/DDBJ databases">
        <title>A chromosomal length assembly of Cordylochernes scorpioides.</title>
        <authorList>
            <person name="Zeh D."/>
            <person name="Zeh J."/>
        </authorList>
    </citation>
    <scope>NUCLEOTIDE SEQUENCE [LARGE SCALE GENOMIC DNA]</scope>
    <source>
        <strain evidence="6">IN4F17</strain>
        <tissue evidence="6">Whole Body</tissue>
    </source>
</reference>
<dbReference type="InterPro" id="IPR016161">
    <property type="entry name" value="Ald_DH/histidinol_DH"/>
</dbReference>
<sequence length="340" mass="36796">MQGLLWQWNYPVVMVGWKWGPALAAGNAVILKPAEQTPLSALYCASLVLEAGFPPGVVAVLPGFGPTAGAALARHMDVDKVAFTGSTEVGKLILEMAGQSNAKRVTLELGGKSPLVVFADADLDEAVEIAHQAVFENAGQCCCAGTRTFVQEPIYEEFVKRSKELTLKRKVGDPFNPDTLQGPQISKEQLDKILDMIKSGKDQKAKLVCGGKRIGTSGYFVEPTIFADVKDDMRIAREEIFGPVQQIFSFKTLDEVLERANASHYGLGAGVVTKSLDQALMFVQGVQSGSVWVNCYHHTVAQTPFGGYKMSGQGRELGEDGLKEYLETKLVAIRVPQKSS</sequence>
<dbReference type="InterPro" id="IPR016163">
    <property type="entry name" value="Ald_DH_C"/>
</dbReference>
<feature type="signal peptide" evidence="4">
    <location>
        <begin position="1"/>
        <end position="24"/>
    </location>
</feature>
<dbReference type="InterPro" id="IPR016162">
    <property type="entry name" value="Ald_DH_N"/>
</dbReference>
<feature type="chain" id="PRO_5046368813" evidence="4">
    <location>
        <begin position="25"/>
        <end position="340"/>
    </location>
</feature>
<dbReference type="InterPro" id="IPR015590">
    <property type="entry name" value="Aldehyde_DH_dom"/>
</dbReference>
<dbReference type="Pfam" id="PF00171">
    <property type="entry name" value="Aldedh"/>
    <property type="match status" value="1"/>
</dbReference>
<evidence type="ECO:0000313" key="6">
    <source>
        <dbReference type="EMBL" id="UYV60899.1"/>
    </source>
</evidence>
<dbReference type="Gene3D" id="3.40.605.10">
    <property type="entry name" value="Aldehyde Dehydrogenase, Chain A, domain 1"/>
    <property type="match status" value="1"/>
</dbReference>
<evidence type="ECO:0000259" key="5">
    <source>
        <dbReference type="Pfam" id="PF00171"/>
    </source>
</evidence>
<dbReference type="InterPro" id="IPR029510">
    <property type="entry name" value="Ald_DH_CS_GLU"/>
</dbReference>
<dbReference type="InterPro" id="IPR016160">
    <property type="entry name" value="Ald_DH_CS_CYS"/>
</dbReference>
<evidence type="ECO:0000256" key="1">
    <source>
        <dbReference type="ARBA" id="ARBA00023002"/>
    </source>
</evidence>
<evidence type="ECO:0000256" key="3">
    <source>
        <dbReference type="RuleBase" id="RU003345"/>
    </source>
</evidence>
<feature type="domain" description="Aldehyde dehydrogenase" evidence="5">
    <location>
        <begin position="7"/>
        <end position="331"/>
    </location>
</feature>
<name>A0ABY6JWA7_9ARAC</name>
<comment type="similarity">
    <text evidence="3">Belongs to the aldehyde dehydrogenase family.</text>
</comment>